<feature type="non-terminal residue" evidence="1">
    <location>
        <position position="37"/>
    </location>
</feature>
<protein>
    <submittedName>
        <fullName evidence="1">Uncharacterized protein</fullName>
    </submittedName>
</protein>
<name>A0AAE1Q0R2_9EUCA</name>
<reference evidence="1" key="1">
    <citation type="submission" date="2023-11" db="EMBL/GenBank/DDBJ databases">
        <title>Genome assemblies of two species of porcelain crab, Petrolisthes cinctipes and Petrolisthes manimaculis (Anomura: Porcellanidae).</title>
        <authorList>
            <person name="Angst P."/>
        </authorList>
    </citation>
    <scope>NUCLEOTIDE SEQUENCE</scope>
    <source>
        <strain evidence="1">PB745_02</strain>
        <tissue evidence="1">Gill</tissue>
    </source>
</reference>
<evidence type="ECO:0000313" key="1">
    <source>
        <dbReference type="EMBL" id="KAK4317264.1"/>
    </source>
</evidence>
<proteinExistence type="predicted"/>
<keyword evidence="2" id="KW-1185">Reference proteome</keyword>
<organism evidence="1 2">
    <name type="scientific">Petrolisthes manimaculis</name>
    <dbReference type="NCBI Taxonomy" id="1843537"/>
    <lineage>
        <taxon>Eukaryota</taxon>
        <taxon>Metazoa</taxon>
        <taxon>Ecdysozoa</taxon>
        <taxon>Arthropoda</taxon>
        <taxon>Crustacea</taxon>
        <taxon>Multicrustacea</taxon>
        <taxon>Malacostraca</taxon>
        <taxon>Eumalacostraca</taxon>
        <taxon>Eucarida</taxon>
        <taxon>Decapoda</taxon>
        <taxon>Pleocyemata</taxon>
        <taxon>Anomura</taxon>
        <taxon>Galatheoidea</taxon>
        <taxon>Porcellanidae</taxon>
        <taxon>Petrolisthes</taxon>
    </lineage>
</organism>
<gene>
    <name evidence="1" type="ORF">Pmani_011636</name>
</gene>
<dbReference type="EMBL" id="JAWZYT010000934">
    <property type="protein sequence ID" value="KAK4317264.1"/>
    <property type="molecule type" value="Genomic_DNA"/>
</dbReference>
<evidence type="ECO:0000313" key="2">
    <source>
        <dbReference type="Proteomes" id="UP001292094"/>
    </source>
</evidence>
<sequence>MALDTRVLRWASSPGSFSDLCGGDFNSGVGSDPGQGE</sequence>
<dbReference type="AlphaFoldDB" id="A0AAE1Q0R2"/>
<comment type="caution">
    <text evidence="1">The sequence shown here is derived from an EMBL/GenBank/DDBJ whole genome shotgun (WGS) entry which is preliminary data.</text>
</comment>
<dbReference type="Proteomes" id="UP001292094">
    <property type="component" value="Unassembled WGS sequence"/>
</dbReference>
<accession>A0AAE1Q0R2</accession>